<accession>A0A5B0HHG0</accession>
<gene>
    <name evidence="1" type="ORF">FVF58_06175</name>
</gene>
<proteinExistence type="predicted"/>
<dbReference type="RefSeq" id="WP_149669001.1">
    <property type="nucleotide sequence ID" value="NZ_VTUZ01000003.1"/>
</dbReference>
<evidence type="ECO:0000313" key="2">
    <source>
        <dbReference type="Proteomes" id="UP000325273"/>
    </source>
</evidence>
<comment type="caution">
    <text evidence="1">The sequence shown here is derived from an EMBL/GenBank/DDBJ whole genome shotgun (WGS) entry which is preliminary data.</text>
</comment>
<reference evidence="1 2" key="1">
    <citation type="submission" date="2019-08" db="EMBL/GenBank/DDBJ databases">
        <title>Paraburkholderia sp. DCY113.</title>
        <authorList>
            <person name="Kang J."/>
        </authorList>
    </citation>
    <scope>NUCLEOTIDE SEQUENCE [LARGE SCALE GENOMIC DNA]</scope>
    <source>
        <strain evidence="1 2">DCY113</strain>
    </source>
</reference>
<sequence>MLLQSTTKSYVLSMREKRSVHGTRRGIHNISFGKTFGRKDHYALLSPVLLERLRVFAGIEGSVAVQVSVNPTKVGKAVFFVEDLPASPAH</sequence>
<organism evidence="1 2">
    <name type="scientific">Paraburkholderia panacisoli</name>
    <dbReference type="NCBI Taxonomy" id="2603818"/>
    <lineage>
        <taxon>Bacteria</taxon>
        <taxon>Pseudomonadati</taxon>
        <taxon>Pseudomonadota</taxon>
        <taxon>Betaproteobacteria</taxon>
        <taxon>Burkholderiales</taxon>
        <taxon>Burkholderiaceae</taxon>
        <taxon>Paraburkholderia</taxon>
    </lineage>
</organism>
<name>A0A5B0HHG0_9BURK</name>
<dbReference type="Proteomes" id="UP000325273">
    <property type="component" value="Unassembled WGS sequence"/>
</dbReference>
<keyword evidence="2" id="KW-1185">Reference proteome</keyword>
<dbReference type="EMBL" id="VTUZ01000003">
    <property type="protein sequence ID" value="KAA1014434.1"/>
    <property type="molecule type" value="Genomic_DNA"/>
</dbReference>
<protein>
    <submittedName>
        <fullName evidence="1">Uncharacterized protein</fullName>
    </submittedName>
</protein>
<dbReference type="AlphaFoldDB" id="A0A5B0HHG0"/>
<evidence type="ECO:0000313" key="1">
    <source>
        <dbReference type="EMBL" id="KAA1014434.1"/>
    </source>
</evidence>